<dbReference type="PANTHER" id="PTHR35303">
    <property type="entry name" value="OS02G0197800 PROTEIN"/>
    <property type="match status" value="1"/>
</dbReference>
<dbReference type="AlphaFoldDB" id="A0A8J6NJI9"/>
<dbReference type="Proteomes" id="UP000614469">
    <property type="component" value="Unassembled WGS sequence"/>
</dbReference>
<comment type="caution">
    <text evidence="4">The sequence shown here is derived from an EMBL/GenBank/DDBJ whole genome shotgun (WGS) entry which is preliminary data.</text>
</comment>
<gene>
    <name evidence="4" type="ORF">H8E29_06875</name>
</gene>
<dbReference type="InterPro" id="IPR038492">
    <property type="entry name" value="GBBH-like_N_sf"/>
</dbReference>
<evidence type="ECO:0000313" key="5">
    <source>
        <dbReference type="Proteomes" id="UP000614469"/>
    </source>
</evidence>
<name>A0A8J6NJI9_9CHLR</name>
<keyword evidence="2" id="KW-0408">Iron</keyword>
<dbReference type="Pfam" id="PF06155">
    <property type="entry name" value="GBBH-like_N"/>
    <property type="match status" value="1"/>
</dbReference>
<proteinExistence type="predicted"/>
<evidence type="ECO:0000256" key="2">
    <source>
        <dbReference type="ARBA" id="ARBA00023004"/>
    </source>
</evidence>
<protein>
    <submittedName>
        <fullName evidence="4">DUF971 domain-containing protein</fullName>
    </submittedName>
</protein>
<keyword evidence="1" id="KW-0479">Metal-binding</keyword>
<sequence length="111" mass="12438">MTPKPTAIDASRKKKELTLNWDDGHTSVYSFSLLRAACPCAECRGGHDNMGKEPEPELFDTPITDTKETQLKDVVATGSYGISILWEDGHDYGIYNWHFLRALCPCDECRG</sequence>
<dbReference type="EMBL" id="JACNJN010000086">
    <property type="protein sequence ID" value="MBC8334967.1"/>
    <property type="molecule type" value="Genomic_DNA"/>
</dbReference>
<feature type="domain" description="Gamma-butyrobetaine hydroxylase-like N-terminal" evidence="3">
    <location>
        <begin position="9"/>
        <end position="101"/>
    </location>
</feature>
<evidence type="ECO:0000259" key="3">
    <source>
        <dbReference type="Pfam" id="PF06155"/>
    </source>
</evidence>
<evidence type="ECO:0000313" key="4">
    <source>
        <dbReference type="EMBL" id="MBC8334967.1"/>
    </source>
</evidence>
<accession>A0A8J6NJI9</accession>
<dbReference type="Gene3D" id="3.30.2020.30">
    <property type="match status" value="1"/>
</dbReference>
<organism evidence="4 5">
    <name type="scientific">Candidatus Desulfolinea nitratireducens</name>
    <dbReference type="NCBI Taxonomy" id="2841698"/>
    <lineage>
        <taxon>Bacteria</taxon>
        <taxon>Bacillati</taxon>
        <taxon>Chloroflexota</taxon>
        <taxon>Anaerolineae</taxon>
        <taxon>Anaerolineales</taxon>
        <taxon>Anaerolineales incertae sedis</taxon>
        <taxon>Candidatus Desulfolinea</taxon>
    </lineage>
</organism>
<dbReference type="InterPro" id="IPR010376">
    <property type="entry name" value="GBBH-like_N"/>
</dbReference>
<reference evidence="4 5" key="1">
    <citation type="submission" date="2020-08" db="EMBL/GenBank/DDBJ databases">
        <title>Bridging the membrane lipid divide: bacteria of the FCB group superphylum have the potential to synthesize archaeal ether lipids.</title>
        <authorList>
            <person name="Villanueva L."/>
            <person name="Von Meijenfeldt F.A.B."/>
            <person name="Westbye A.B."/>
            <person name="Yadav S."/>
            <person name="Hopmans E.C."/>
            <person name="Dutilh B.E."/>
            <person name="Sinninghe Damste J.S."/>
        </authorList>
    </citation>
    <scope>NUCLEOTIDE SEQUENCE [LARGE SCALE GENOMIC DNA]</scope>
    <source>
        <strain evidence="4">NIOZ-UU36</strain>
    </source>
</reference>
<dbReference type="GO" id="GO:0046872">
    <property type="term" value="F:metal ion binding"/>
    <property type="evidence" value="ECO:0007669"/>
    <property type="project" value="UniProtKB-KW"/>
</dbReference>
<evidence type="ECO:0000256" key="1">
    <source>
        <dbReference type="ARBA" id="ARBA00022723"/>
    </source>
</evidence>